<evidence type="ECO:0000256" key="5">
    <source>
        <dbReference type="ARBA" id="ARBA00023136"/>
    </source>
</evidence>
<dbReference type="InterPro" id="IPR025405">
    <property type="entry name" value="DUF4131"/>
</dbReference>
<dbReference type="EMBL" id="LBWS01000032">
    <property type="protein sequence ID" value="KKR14246.1"/>
    <property type="molecule type" value="Genomic_DNA"/>
</dbReference>
<evidence type="ECO:0000256" key="4">
    <source>
        <dbReference type="ARBA" id="ARBA00022989"/>
    </source>
</evidence>
<protein>
    <submittedName>
        <fullName evidence="9">Internalization-related competence protein ComEC/Rec2 protein</fullName>
    </submittedName>
</protein>
<gene>
    <name evidence="9" type="ORF">UT42_C0032G0008</name>
</gene>
<evidence type="ECO:0000259" key="8">
    <source>
        <dbReference type="Pfam" id="PF13567"/>
    </source>
</evidence>
<dbReference type="PANTHER" id="PTHR30619:SF7">
    <property type="entry name" value="BETA-LACTAMASE DOMAIN PROTEIN"/>
    <property type="match status" value="1"/>
</dbReference>
<dbReference type="NCBIfam" id="TIGR00360">
    <property type="entry name" value="ComEC_N-term"/>
    <property type="match status" value="1"/>
</dbReference>
<feature type="transmembrane region" description="Helical" evidence="6">
    <location>
        <begin position="307"/>
        <end position="323"/>
    </location>
</feature>
<dbReference type="InterPro" id="IPR052159">
    <property type="entry name" value="Competence_DNA_uptake"/>
</dbReference>
<dbReference type="Pfam" id="PF13567">
    <property type="entry name" value="DUF4131"/>
    <property type="match status" value="1"/>
</dbReference>
<dbReference type="PANTHER" id="PTHR30619">
    <property type="entry name" value="DNA INTERNALIZATION/COMPETENCE PROTEIN COMEC/REC2"/>
    <property type="match status" value="1"/>
</dbReference>
<feature type="transmembrane region" description="Helical" evidence="6">
    <location>
        <begin position="54"/>
        <end position="71"/>
    </location>
</feature>
<feature type="transmembrane region" description="Helical" evidence="6">
    <location>
        <begin position="329"/>
        <end position="348"/>
    </location>
</feature>
<evidence type="ECO:0000256" key="3">
    <source>
        <dbReference type="ARBA" id="ARBA00022692"/>
    </source>
</evidence>
<proteinExistence type="predicted"/>
<keyword evidence="5 6" id="KW-0472">Membrane</keyword>
<evidence type="ECO:0000256" key="2">
    <source>
        <dbReference type="ARBA" id="ARBA00022475"/>
    </source>
</evidence>
<dbReference type="InterPro" id="IPR004477">
    <property type="entry name" value="ComEC_N"/>
</dbReference>
<reference evidence="9 10" key="1">
    <citation type="journal article" date="2015" name="Nature">
        <title>rRNA introns, odd ribosomes, and small enigmatic genomes across a large radiation of phyla.</title>
        <authorList>
            <person name="Brown C.T."/>
            <person name="Hug L.A."/>
            <person name="Thomas B.C."/>
            <person name="Sharon I."/>
            <person name="Castelle C.J."/>
            <person name="Singh A."/>
            <person name="Wilkins M.J."/>
            <person name="Williams K.H."/>
            <person name="Banfield J.F."/>
        </authorList>
    </citation>
    <scope>NUCLEOTIDE SEQUENCE [LARGE SCALE GENOMIC DNA]</scope>
</reference>
<dbReference type="Proteomes" id="UP000034048">
    <property type="component" value="Unassembled WGS sequence"/>
</dbReference>
<accession>A0A0G0NN78</accession>
<comment type="subcellular location">
    <subcellularLocation>
        <location evidence="1">Cell membrane</location>
        <topology evidence="1">Multi-pass membrane protein</topology>
    </subcellularLocation>
</comment>
<comment type="caution">
    <text evidence="9">The sequence shown here is derived from an EMBL/GenBank/DDBJ whole genome shotgun (WGS) entry which is preliminary data.</text>
</comment>
<keyword evidence="3 6" id="KW-0812">Transmembrane</keyword>
<evidence type="ECO:0000313" key="9">
    <source>
        <dbReference type="EMBL" id="KKR14246.1"/>
    </source>
</evidence>
<evidence type="ECO:0000259" key="7">
    <source>
        <dbReference type="Pfam" id="PF03772"/>
    </source>
</evidence>
<name>A0A0G0NN78_9BACT</name>
<evidence type="ECO:0000256" key="6">
    <source>
        <dbReference type="SAM" id="Phobius"/>
    </source>
</evidence>
<dbReference type="AlphaFoldDB" id="A0A0G0NN78"/>
<feature type="domain" description="DUF4131" evidence="8">
    <location>
        <begin position="36"/>
        <end position="170"/>
    </location>
</feature>
<feature type="transmembrane region" description="Helical" evidence="6">
    <location>
        <begin position="231"/>
        <end position="255"/>
    </location>
</feature>
<organism evidence="9 10">
    <name type="scientific">Candidatus Falkowbacteria bacterium GW2011_GWA2_39_24</name>
    <dbReference type="NCBI Taxonomy" id="1618634"/>
    <lineage>
        <taxon>Bacteria</taxon>
        <taxon>Candidatus Falkowiibacteriota</taxon>
    </lineage>
</organism>
<sequence>MRRSRLVIYAGLSFMAGLMLAHNLPAVWQRFDLLYFAFGLASLLLLFGKKYWRLTALLSCFLFLGLWRYSWSINTADDAIVPYYDQEITLQGYIAEEPELQIDKQQLLLAVYQLNNRPLTSRVLITTDLSREYSYGQQIIVVGKLRQPRPDYGHYLALRHIYSLGYYPKIVVLPGQQIEWFKQKLLLVRQQAASRLQQMRPPISNLALASLLNYKASMSQPMKQVLSRSGLSHLIAISGLNISILSLLILNFLLLLTIPRPYAFYITSILLWFYIALIGAPASALRAAIMGWLVLWAVYLGRLNRSLNALIIAAVLMLLWQPQALFYDLGWQLSFTAVLGIFLLYQPFLKWLGFIPYKIVREMMAISLAAQLATWPLLAQSFDQVSLVAPLANLLVIWLVPVIMSGLIVGLLLSFLLPALTIYWLLPGNWGLDYVWLVANLTANLPGATVSLKLNNFWLLSYYLLLGLGLGYYRYQAHQRLEPDDKNNWLC</sequence>
<keyword evidence="4 6" id="KW-1133">Transmembrane helix</keyword>
<feature type="domain" description="ComEC/Rec2-related protein" evidence="7">
    <location>
        <begin position="211"/>
        <end position="472"/>
    </location>
</feature>
<dbReference type="GO" id="GO:0005886">
    <property type="term" value="C:plasma membrane"/>
    <property type="evidence" value="ECO:0007669"/>
    <property type="project" value="UniProtKB-SubCell"/>
</dbReference>
<evidence type="ECO:0000256" key="1">
    <source>
        <dbReference type="ARBA" id="ARBA00004651"/>
    </source>
</evidence>
<keyword evidence="2" id="KW-1003">Cell membrane</keyword>
<feature type="transmembrane region" description="Helical" evidence="6">
    <location>
        <begin position="457"/>
        <end position="475"/>
    </location>
</feature>
<dbReference type="Pfam" id="PF03772">
    <property type="entry name" value="Competence"/>
    <property type="match status" value="1"/>
</dbReference>
<feature type="transmembrane region" description="Helical" evidence="6">
    <location>
        <begin position="262"/>
        <end position="278"/>
    </location>
</feature>
<evidence type="ECO:0000313" key="10">
    <source>
        <dbReference type="Proteomes" id="UP000034048"/>
    </source>
</evidence>